<organism evidence="1">
    <name type="scientific">mine drainage metagenome</name>
    <dbReference type="NCBI Taxonomy" id="410659"/>
    <lineage>
        <taxon>unclassified sequences</taxon>
        <taxon>metagenomes</taxon>
        <taxon>ecological metagenomes</taxon>
    </lineage>
</organism>
<proteinExistence type="predicted"/>
<reference evidence="1" key="1">
    <citation type="submission" date="2016-10" db="EMBL/GenBank/DDBJ databases">
        <title>Sequence of Gallionella enrichment culture.</title>
        <authorList>
            <person name="Poehlein A."/>
            <person name="Muehling M."/>
            <person name="Daniel R."/>
        </authorList>
    </citation>
    <scope>NUCLEOTIDE SEQUENCE</scope>
</reference>
<accession>A0A1J5RZ86</accession>
<sequence>MMTPQRFLAEVVEPALRALDLDSPGARELLLGTALQETGLRNIPQEGGPALGYFQMEPCTHDDIWARFLAYRPDLAGKVKALLPDGAPLASDLLSYPLYATAMARLLYARVAAPLPAAGDIAAQAAYYKRWYNTPEGAATVGEYLANWRSAMGEGACAPGSPGY</sequence>
<protein>
    <recommendedName>
        <fullName evidence="2">Transglycosylase SLT domain-containing protein</fullName>
    </recommendedName>
</protein>
<name>A0A1J5RZ86_9ZZZZ</name>
<dbReference type="EMBL" id="MLJW01000136">
    <property type="protein sequence ID" value="OIQ97231.1"/>
    <property type="molecule type" value="Genomic_DNA"/>
</dbReference>
<evidence type="ECO:0008006" key="2">
    <source>
        <dbReference type="Google" id="ProtNLM"/>
    </source>
</evidence>
<comment type="caution">
    <text evidence="1">The sequence shown here is derived from an EMBL/GenBank/DDBJ whole genome shotgun (WGS) entry which is preliminary data.</text>
</comment>
<gene>
    <name evidence="1" type="ORF">GALL_207850</name>
</gene>
<evidence type="ECO:0000313" key="1">
    <source>
        <dbReference type="EMBL" id="OIQ97231.1"/>
    </source>
</evidence>
<dbReference type="AlphaFoldDB" id="A0A1J5RZ86"/>